<evidence type="ECO:0000259" key="6">
    <source>
        <dbReference type="SMART" id="SM00983"/>
    </source>
</evidence>
<dbReference type="EMBL" id="LR594052">
    <property type="protein sequence ID" value="VTT46700.1"/>
    <property type="molecule type" value="Genomic_DNA"/>
</dbReference>
<dbReference type="GO" id="GO:0006772">
    <property type="term" value="P:thiamine metabolic process"/>
    <property type="evidence" value="ECO:0007669"/>
    <property type="project" value="UniProtKB-UniRule"/>
</dbReference>
<dbReference type="InterPro" id="IPR006282">
    <property type="entry name" value="Thi_PPkinase"/>
</dbReference>
<dbReference type="NCBIfam" id="TIGR01378">
    <property type="entry name" value="thi_PPkinase"/>
    <property type="match status" value="1"/>
</dbReference>
<evidence type="ECO:0000256" key="1">
    <source>
        <dbReference type="ARBA" id="ARBA00022679"/>
    </source>
</evidence>
<evidence type="ECO:0000256" key="4">
    <source>
        <dbReference type="ARBA" id="ARBA00022840"/>
    </source>
</evidence>
<reference evidence="7 8" key="1">
    <citation type="submission" date="2019-05" db="EMBL/GenBank/DDBJ databases">
        <authorList>
            <consortium name="Pathogen Informatics"/>
        </authorList>
    </citation>
    <scope>NUCLEOTIDE SEQUENCE [LARGE SCALE GENOMIC DNA]</scope>
    <source>
        <strain evidence="7 8">NCTC10924</strain>
    </source>
</reference>
<name>A0A4V0HB95_STRPO</name>
<evidence type="ECO:0000256" key="2">
    <source>
        <dbReference type="ARBA" id="ARBA00022741"/>
    </source>
</evidence>
<accession>A0A4V0HB95</accession>
<dbReference type="SMART" id="SM00983">
    <property type="entry name" value="TPK_B1_binding"/>
    <property type="match status" value="1"/>
</dbReference>
<dbReference type="RefSeq" id="WP_003085348.1">
    <property type="nucleotide sequence ID" value="NZ_CP070236.1"/>
</dbReference>
<dbReference type="GO" id="GO:0005524">
    <property type="term" value="F:ATP binding"/>
    <property type="evidence" value="ECO:0007669"/>
    <property type="project" value="UniProtKB-KW"/>
</dbReference>
<proteinExistence type="predicted"/>
<gene>
    <name evidence="7" type="primary">thiN</name>
    <name evidence="7" type="ORF">NCTC10924_01754</name>
</gene>
<dbReference type="EC" id="2.7.6.2" evidence="5"/>
<dbReference type="Pfam" id="PF04265">
    <property type="entry name" value="TPK_B1_binding"/>
    <property type="match status" value="1"/>
</dbReference>
<dbReference type="InterPro" id="IPR036759">
    <property type="entry name" value="TPK_catalytic_sf"/>
</dbReference>
<feature type="domain" description="Thiamin pyrophosphokinase thiamin-binding" evidence="6">
    <location>
        <begin position="139"/>
        <end position="202"/>
    </location>
</feature>
<evidence type="ECO:0000313" key="7">
    <source>
        <dbReference type="EMBL" id="VTT46700.1"/>
    </source>
</evidence>
<keyword evidence="1 7" id="KW-0808">Transferase</keyword>
<evidence type="ECO:0000256" key="5">
    <source>
        <dbReference type="NCBIfam" id="TIGR01378"/>
    </source>
</evidence>
<keyword evidence="2" id="KW-0547">Nucleotide-binding</keyword>
<dbReference type="Proteomes" id="UP000306241">
    <property type="component" value="Chromosome"/>
</dbReference>
<evidence type="ECO:0000256" key="3">
    <source>
        <dbReference type="ARBA" id="ARBA00022777"/>
    </source>
</evidence>
<dbReference type="InterPro" id="IPR053149">
    <property type="entry name" value="TPK"/>
</dbReference>
<dbReference type="InterPro" id="IPR007371">
    <property type="entry name" value="TPK_catalytic"/>
</dbReference>
<sequence>MLKIALVAGGDLESLPKQYDFYCGIDRGSLFVIEEDLPLTYAVGDFDSVSESELSNIKRKAKHFVQSPAEKNDTDTELALKTVFEDYPEAEVTIFGAFGGRLDHLLSNLYLPSNPELKPFLSQITLLDYQNHVQFRPSGSHIIHQVEGMTYVSFMAVGQNPLSIKGAKYDLTSSNYFEKKVYSSNEFIGQPIEVSVDSDYIIIIQSRDRS</sequence>
<dbReference type="PANTHER" id="PTHR41299">
    <property type="entry name" value="THIAMINE PYROPHOSPHOKINASE"/>
    <property type="match status" value="1"/>
</dbReference>
<protein>
    <recommendedName>
        <fullName evidence="5">Thiamine diphosphokinase</fullName>
        <ecNumber evidence="5">2.7.6.2</ecNumber>
    </recommendedName>
</protein>
<dbReference type="SUPFAM" id="SSF63862">
    <property type="entry name" value="Thiamin pyrophosphokinase, substrate-binding domain"/>
    <property type="match status" value="1"/>
</dbReference>
<dbReference type="PANTHER" id="PTHR41299:SF1">
    <property type="entry name" value="THIAMINE PYROPHOSPHOKINASE"/>
    <property type="match status" value="1"/>
</dbReference>
<keyword evidence="3 7" id="KW-0418">Kinase</keyword>
<dbReference type="GO" id="GO:0016301">
    <property type="term" value="F:kinase activity"/>
    <property type="evidence" value="ECO:0007669"/>
    <property type="project" value="UniProtKB-KW"/>
</dbReference>
<dbReference type="AlphaFoldDB" id="A0A4V0HB95"/>
<dbReference type="InterPro" id="IPR007373">
    <property type="entry name" value="Thiamin_PyroPKinase_B1-bd"/>
</dbReference>
<dbReference type="InterPro" id="IPR036371">
    <property type="entry name" value="TPK_B1-bd_sf"/>
</dbReference>
<dbReference type="OrthoDB" id="9804377at2"/>
<dbReference type="CDD" id="cd07995">
    <property type="entry name" value="TPK"/>
    <property type="match status" value="1"/>
</dbReference>
<evidence type="ECO:0000313" key="8">
    <source>
        <dbReference type="Proteomes" id="UP000306241"/>
    </source>
</evidence>
<dbReference type="Gene3D" id="3.40.50.10240">
    <property type="entry name" value="Thiamin pyrophosphokinase, catalytic domain"/>
    <property type="match status" value="1"/>
</dbReference>
<dbReference type="GO" id="GO:0030975">
    <property type="term" value="F:thiamine binding"/>
    <property type="evidence" value="ECO:0007669"/>
    <property type="project" value="InterPro"/>
</dbReference>
<keyword evidence="4" id="KW-0067">ATP-binding</keyword>
<dbReference type="GO" id="GO:0004788">
    <property type="term" value="F:thiamine diphosphokinase activity"/>
    <property type="evidence" value="ECO:0007669"/>
    <property type="project" value="UniProtKB-UniRule"/>
</dbReference>
<organism evidence="7 8">
    <name type="scientific">Streptococcus porcinus</name>
    <dbReference type="NCBI Taxonomy" id="1340"/>
    <lineage>
        <taxon>Bacteria</taxon>
        <taxon>Bacillati</taxon>
        <taxon>Bacillota</taxon>
        <taxon>Bacilli</taxon>
        <taxon>Lactobacillales</taxon>
        <taxon>Streptococcaceae</taxon>
        <taxon>Streptococcus</taxon>
    </lineage>
</organism>
<dbReference type="Pfam" id="PF04263">
    <property type="entry name" value="TPK_catalytic"/>
    <property type="match status" value="1"/>
</dbReference>
<dbReference type="SUPFAM" id="SSF63999">
    <property type="entry name" value="Thiamin pyrophosphokinase, catalytic domain"/>
    <property type="match status" value="1"/>
</dbReference>
<dbReference type="GO" id="GO:0009229">
    <property type="term" value="P:thiamine diphosphate biosynthetic process"/>
    <property type="evidence" value="ECO:0007669"/>
    <property type="project" value="InterPro"/>
</dbReference>